<sequence length="73" mass="7757">MTATRRASTAAPRDLQTDIRLHSGLMVRSIVLKREDTGFTPDDTRLVLTDPCLGHRAKPSATASAGGAHCALV</sequence>
<dbReference type="Proteomes" id="UP000299102">
    <property type="component" value="Unassembled WGS sequence"/>
</dbReference>
<protein>
    <submittedName>
        <fullName evidence="1">Uncharacterized protein</fullName>
    </submittedName>
</protein>
<proteinExistence type="predicted"/>
<evidence type="ECO:0000313" key="2">
    <source>
        <dbReference type="Proteomes" id="UP000299102"/>
    </source>
</evidence>
<organism evidence="1 2">
    <name type="scientific">Eumeta variegata</name>
    <name type="common">Bagworm moth</name>
    <name type="synonym">Eumeta japonica</name>
    <dbReference type="NCBI Taxonomy" id="151549"/>
    <lineage>
        <taxon>Eukaryota</taxon>
        <taxon>Metazoa</taxon>
        <taxon>Ecdysozoa</taxon>
        <taxon>Arthropoda</taxon>
        <taxon>Hexapoda</taxon>
        <taxon>Insecta</taxon>
        <taxon>Pterygota</taxon>
        <taxon>Neoptera</taxon>
        <taxon>Endopterygota</taxon>
        <taxon>Lepidoptera</taxon>
        <taxon>Glossata</taxon>
        <taxon>Ditrysia</taxon>
        <taxon>Tineoidea</taxon>
        <taxon>Psychidae</taxon>
        <taxon>Oiketicinae</taxon>
        <taxon>Eumeta</taxon>
    </lineage>
</organism>
<evidence type="ECO:0000313" key="1">
    <source>
        <dbReference type="EMBL" id="GBP69799.1"/>
    </source>
</evidence>
<keyword evidence="2" id="KW-1185">Reference proteome</keyword>
<accession>A0A4C1Y5H3</accession>
<dbReference type="EMBL" id="BGZK01001053">
    <property type="protein sequence ID" value="GBP69799.1"/>
    <property type="molecule type" value="Genomic_DNA"/>
</dbReference>
<comment type="caution">
    <text evidence="1">The sequence shown here is derived from an EMBL/GenBank/DDBJ whole genome shotgun (WGS) entry which is preliminary data.</text>
</comment>
<name>A0A4C1Y5H3_EUMVA</name>
<gene>
    <name evidence="1" type="ORF">EVAR_51962_1</name>
</gene>
<dbReference type="AlphaFoldDB" id="A0A4C1Y5H3"/>
<reference evidence="1 2" key="1">
    <citation type="journal article" date="2019" name="Commun. Biol.">
        <title>The bagworm genome reveals a unique fibroin gene that provides high tensile strength.</title>
        <authorList>
            <person name="Kono N."/>
            <person name="Nakamura H."/>
            <person name="Ohtoshi R."/>
            <person name="Tomita M."/>
            <person name="Numata K."/>
            <person name="Arakawa K."/>
        </authorList>
    </citation>
    <scope>NUCLEOTIDE SEQUENCE [LARGE SCALE GENOMIC DNA]</scope>
</reference>